<dbReference type="KEGG" id="xya:ET471_09580"/>
<name>A0A4P6F650_9MICO</name>
<dbReference type="GO" id="GO:0009231">
    <property type="term" value="P:riboflavin biosynthetic process"/>
    <property type="evidence" value="ECO:0007669"/>
    <property type="project" value="InterPro"/>
</dbReference>
<dbReference type="EMBL" id="CP035493">
    <property type="protein sequence ID" value="QAY70253.1"/>
    <property type="molecule type" value="Genomic_DNA"/>
</dbReference>
<dbReference type="AlphaFoldDB" id="A0A4P6F650"/>
<evidence type="ECO:0000259" key="1">
    <source>
        <dbReference type="Pfam" id="PF01872"/>
    </source>
</evidence>
<reference evidence="2 3" key="1">
    <citation type="submission" date="2019-01" db="EMBL/GenBank/DDBJ databases">
        <title>Genome sequencing of strain FW10M-9.</title>
        <authorList>
            <person name="Heo J."/>
            <person name="Kim S.-J."/>
            <person name="Kim J.-S."/>
            <person name="Hong S.-B."/>
            <person name="Kwon S.-W."/>
        </authorList>
    </citation>
    <scope>NUCLEOTIDE SEQUENCE [LARGE SCALE GENOMIC DNA]</scope>
    <source>
        <strain evidence="2 3">FW10M-9</strain>
    </source>
</reference>
<sequence length="202" mass="21873">MGTICVYEAVTLDGVMQAPGRADEDERGGFAHGGWAVGYDDDVLARFAQRAMAASTGMLLGVRTYYDLLRHWTAQPRPNPYTDALVDAPKHVVSRDPSTPLPYPNSTLHAGDAHLTVRRLKESWDGRLTVLGSGEVVASLDEAGLVDEYVLLVHPVVLGSGHRLFADEHRKDLRLVEAVPTTTGVLACRYAVDHPHPGSAPV</sequence>
<proteinExistence type="predicted"/>
<gene>
    <name evidence="2" type="ORF">ET471_09580</name>
</gene>
<dbReference type="InterPro" id="IPR002734">
    <property type="entry name" value="RibDG_C"/>
</dbReference>
<evidence type="ECO:0000313" key="2">
    <source>
        <dbReference type="EMBL" id="QAY70253.1"/>
    </source>
</evidence>
<dbReference type="Proteomes" id="UP000292118">
    <property type="component" value="Chromosome"/>
</dbReference>
<dbReference type="SUPFAM" id="SSF53597">
    <property type="entry name" value="Dihydrofolate reductase-like"/>
    <property type="match status" value="1"/>
</dbReference>
<dbReference type="PANTHER" id="PTHR38011:SF2">
    <property type="entry name" value="BIFUNCTIONAL DEAMINASE-REDUCTASE DOMAIN PROTEIN"/>
    <property type="match status" value="1"/>
</dbReference>
<dbReference type="OrthoDB" id="7342392at2"/>
<organism evidence="2 3">
    <name type="scientific">Xylanimonas protaetiae</name>
    <dbReference type="NCBI Taxonomy" id="2509457"/>
    <lineage>
        <taxon>Bacteria</taxon>
        <taxon>Bacillati</taxon>
        <taxon>Actinomycetota</taxon>
        <taxon>Actinomycetes</taxon>
        <taxon>Micrococcales</taxon>
        <taxon>Promicromonosporaceae</taxon>
        <taxon>Xylanimonas</taxon>
    </lineage>
</organism>
<dbReference type="GO" id="GO:0008703">
    <property type="term" value="F:5-amino-6-(5-phosphoribosylamino)uracil reductase activity"/>
    <property type="evidence" value="ECO:0007669"/>
    <property type="project" value="InterPro"/>
</dbReference>
<feature type="domain" description="Bacterial bifunctional deaminase-reductase C-terminal" evidence="1">
    <location>
        <begin position="5"/>
        <end position="185"/>
    </location>
</feature>
<keyword evidence="3" id="KW-1185">Reference proteome</keyword>
<dbReference type="RefSeq" id="WP_129187815.1">
    <property type="nucleotide sequence ID" value="NZ_CP035493.1"/>
</dbReference>
<dbReference type="InterPro" id="IPR050765">
    <property type="entry name" value="Riboflavin_Biosynth_HTPR"/>
</dbReference>
<protein>
    <submittedName>
        <fullName evidence="2">Deaminase</fullName>
    </submittedName>
</protein>
<dbReference type="Gene3D" id="3.40.430.10">
    <property type="entry name" value="Dihydrofolate Reductase, subunit A"/>
    <property type="match status" value="1"/>
</dbReference>
<accession>A0A4P6F650</accession>
<evidence type="ECO:0000313" key="3">
    <source>
        <dbReference type="Proteomes" id="UP000292118"/>
    </source>
</evidence>
<dbReference type="PANTHER" id="PTHR38011">
    <property type="entry name" value="DIHYDROFOLATE REDUCTASE FAMILY PROTEIN (AFU_ORTHOLOGUE AFUA_8G06820)"/>
    <property type="match status" value="1"/>
</dbReference>
<dbReference type="Pfam" id="PF01872">
    <property type="entry name" value="RibD_C"/>
    <property type="match status" value="1"/>
</dbReference>
<dbReference type="InterPro" id="IPR024072">
    <property type="entry name" value="DHFR-like_dom_sf"/>
</dbReference>